<accession>A0AAD5XYI5</accession>
<dbReference type="InterPro" id="IPR011095">
    <property type="entry name" value="Dala_Dala_lig_C"/>
</dbReference>
<evidence type="ECO:0000313" key="6">
    <source>
        <dbReference type="EMBL" id="KAJ3220847.1"/>
    </source>
</evidence>
<evidence type="ECO:0000259" key="5">
    <source>
        <dbReference type="PROSITE" id="PS50975"/>
    </source>
</evidence>
<organism evidence="6 7">
    <name type="scientific">Clydaea vesicula</name>
    <dbReference type="NCBI Taxonomy" id="447962"/>
    <lineage>
        <taxon>Eukaryota</taxon>
        <taxon>Fungi</taxon>
        <taxon>Fungi incertae sedis</taxon>
        <taxon>Chytridiomycota</taxon>
        <taxon>Chytridiomycota incertae sedis</taxon>
        <taxon>Chytridiomycetes</taxon>
        <taxon>Lobulomycetales</taxon>
        <taxon>Lobulomycetaceae</taxon>
        <taxon>Clydaea</taxon>
    </lineage>
</organism>
<name>A0AAD5XYI5_9FUNG</name>
<dbReference type="Gene3D" id="3.30.1490.20">
    <property type="entry name" value="ATP-grasp fold, A domain"/>
    <property type="match status" value="1"/>
</dbReference>
<feature type="region of interest" description="Disordered" evidence="4">
    <location>
        <begin position="370"/>
        <end position="396"/>
    </location>
</feature>
<dbReference type="Gene3D" id="2.20.25.110">
    <property type="entry name" value="S-adenosyl-L-methionine-dependent methyltransferases"/>
    <property type="match status" value="1"/>
</dbReference>
<dbReference type="GO" id="GO:0005524">
    <property type="term" value="F:ATP binding"/>
    <property type="evidence" value="ECO:0007669"/>
    <property type="project" value="UniProtKB-UniRule"/>
</dbReference>
<evidence type="ECO:0000256" key="4">
    <source>
        <dbReference type="SAM" id="MobiDB-lite"/>
    </source>
</evidence>
<dbReference type="EMBL" id="JADGJW010000269">
    <property type="protein sequence ID" value="KAJ3220847.1"/>
    <property type="molecule type" value="Genomic_DNA"/>
</dbReference>
<dbReference type="Gene3D" id="3.30.470.20">
    <property type="entry name" value="ATP-grasp fold, B domain"/>
    <property type="match status" value="1"/>
</dbReference>
<feature type="compositionally biased region" description="Polar residues" evidence="4">
    <location>
        <begin position="1"/>
        <end position="18"/>
    </location>
</feature>
<dbReference type="AlphaFoldDB" id="A0AAD5XYI5"/>
<dbReference type="Proteomes" id="UP001211065">
    <property type="component" value="Unassembled WGS sequence"/>
</dbReference>
<dbReference type="GO" id="GO:0008716">
    <property type="term" value="F:D-alanine-D-alanine ligase activity"/>
    <property type="evidence" value="ECO:0007669"/>
    <property type="project" value="InterPro"/>
</dbReference>
<feature type="region of interest" description="Disordered" evidence="4">
    <location>
        <begin position="1"/>
        <end position="22"/>
    </location>
</feature>
<dbReference type="SUPFAM" id="SSF53335">
    <property type="entry name" value="S-adenosyl-L-methionine-dependent methyltransferases"/>
    <property type="match status" value="1"/>
</dbReference>
<proteinExistence type="inferred from homology"/>
<dbReference type="PROSITE" id="PS50975">
    <property type="entry name" value="ATP_GRASP"/>
    <property type="match status" value="1"/>
</dbReference>
<dbReference type="InterPro" id="IPR011761">
    <property type="entry name" value="ATP-grasp"/>
</dbReference>
<dbReference type="SUPFAM" id="SSF56059">
    <property type="entry name" value="Glutathione synthetase ATP-binding domain-like"/>
    <property type="match status" value="1"/>
</dbReference>
<dbReference type="InterPro" id="IPR041698">
    <property type="entry name" value="Methyltransf_25"/>
</dbReference>
<dbReference type="Pfam" id="PF13649">
    <property type="entry name" value="Methyltransf_25"/>
    <property type="match status" value="1"/>
</dbReference>
<dbReference type="Pfam" id="PF07478">
    <property type="entry name" value="Dala_Dala_lig_C"/>
    <property type="match status" value="1"/>
</dbReference>
<gene>
    <name evidence="6" type="ORF">HK099_003959</name>
</gene>
<sequence length="841" mass="95574">MSSETSISMNPSHFSEYQNARMEKSEPRKQVCYGRVNDLESKIKQNWWKDIFADNMYLKTDGDVVEDPEITTDEIKLLEADDDILNIFLRGSKQSEDEFLRTAEPAKILDLCCGQGRHALHLAGKYPHLSINGHDQSSFLIQLAIERSEQSNLTSNTCFTVGDCREIPYPNSSFDLVLVMGNSFGYFSDDQADKLVLSEIFRVLSPGGNLIIDLTDGGYMRENFNERSWEWVDDNTFVCRERALTKDGLRLNSREVISDTNIGVVRDQFYQERLYSKNELISILESSGYSVEGMKNNVVVENVPSNVYEDDESFTSDMKDMPVALFTAAKELSKRGEDLGMMEQRIVIKAVKPALPNLLNVEQERKFSKNLSLDSTSNPSTETFDSDQNTVDSSTQGPNGIVINSFKDFQKLKWKLNMELLYKKLCLVDPDLNWEPKYNLPFKVLTVILGDPNQKCLGKFDNNWNTEDFETRKKLMDCLYDLGFKQKNVVVIDKHSEILNTLLSKKPDFVFNLCDEGLNNDALRELHIPAILDMLEVPYSGAGPTCLSVCFDKGLVNRSAQMIGVPIPRELYFSLDDETELDINDLDKQIKECVLYPAFIKPLKGDNSLGITEHSLVHNIEDLKKYFVKLNPSWGLSDFIIQEYLKGTEFSVGMIGNPDIVLEVDYSKIINLKLTPILGFESKWDPSSPYWSEVKFKKAKLNPKTLKKLKSNCIALFKRFQLKDYGRFDFRCSNLTLSRCEQENQDYSSSIKLLEVNPNPGFDRFGGIEGLRGNCNIKSCTTDKFGMIGLRTSVPNILHFPLNSLSLPFQVEIMSLVYDDGIFTKINAVFNIVNLLISGGQ</sequence>
<dbReference type="Gene3D" id="3.40.50.150">
    <property type="entry name" value="Vaccinia Virus protein VP39"/>
    <property type="match status" value="1"/>
</dbReference>
<evidence type="ECO:0000256" key="3">
    <source>
        <dbReference type="PROSITE-ProRule" id="PRU00409"/>
    </source>
</evidence>
<keyword evidence="3" id="KW-0547">Nucleotide-binding</keyword>
<keyword evidence="2" id="KW-0436">Ligase</keyword>
<protein>
    <recommendedName>
        <fullName evidence="5">ATP-grasp domain-containing protein</fullName>
    </recommendedName>
</protein>
<evidence type="ECO:0000256" key="1">
    <source>
        <dbReference type="ARBA" id="ARBA00010871"/>
    </source>
</evidence>
<comment type="similarity">
    <text evidence="1">Belongs to the D-alanine--D-alanine ligase family.</text>
</comment>
<dbReference type="PANTHER" id="PTHR23132">
    <property type="entry name" value="D-ALANINE--D-ALANINE LIGASE"/>
    <property type="match status" value="1"/>
</dbReference>
<reference evidence="6" key="1">
    <citation type="submission" date="2020-05" db="EMBL/GenBank/DDBJ databases">
        <title>Phylogenomic resolution of chytrid fungi.</title>
        <authorList>
            <person name="Stajich J.E."/>
            <person name="Amses K."/>
            <person name="Simmons R."/>
            <person name="Seto K."/>
            <person name="Myers J."/>
            <person name="Bonds A."/>
            <person name="Quandt C.A."/>
            <person name="Barry K."/>
            <person name="Liu P."/>
            <person name="Grigoriev I."/>
            <person name="Longcore J.E."/>
            <person name="James T.Y."/>
        </authorList>
    </citation>
    <scope>NUCLEOTIDE SEQUENCE</scope>
    <source>
        <strain evidence="6">JEL0476</strain>
    </source>
</reference>
<dbReference type="InterPro" id="IPR013815">
    <property type="entry name" value="ATP_grasp_subdomain_1"/>
</dbReference>
<dbReference type="CDD" id="cd02440">
    <property type="entry name" value="AdoMet_MTases"/>
    <property type="match status" value="1"/>
</dbReference>
<evidence type="ECO:0000313" key="7">
    <source>
        <dbReference type="Proteomes" id="UP001211065"/>
    </source>
</evidence>
<dbReference type="PANTHER" id="PTHR23132:SF23">
    <property type="entry name" value="D-ALANINE--D-ALANINE LIGASE B"/>
    <property type="match status" value="1"/>
</dbReference>
<dbReference type="InterPro" id="IPR029063">
    <property type="entry name" value="SAM-dependent_MTases_sf"/>
</dbReference>
<keyword evidence="7" id="KW-1185">Reference proteome</keyword>
<keyword evidence="3" id="KW-0067">ATP-binding</keyword>
<feature type="domain" description="ATP-grasp" evidence="5">
    <location>
        <begin position="557"/>
        <end position="793"/>
    </location>
</feature>
<comment type="caution">
    <text evidence="6">The sequence shown here is derived from an EMBL/GenBank/DDBJ whole genome shotgun (WGS) entry which is preliminary data.</text>
</comment>
<dbReference type="GO" id="GO:0046872">
    <property type="term" value="F:metal ion binding"/>
    <property type="evidence" value="ECO:0007669"/>
    <property type="project" value="InterPro"/>
</dbReference>
<evidence type="ECO:0000256" key="2">
    <source>
        <dbReference type="ARBA" id="ARBA00022598"/>
    </source>
</evidence>